<evidence type="ECO:0000313" key="2">
    <source>
        <dbReference type="Proteomes" id="UP000054477"/>
    </source>
</evidence>
<proteinExistence type="predicted"/>
<feature type="non-terminal residue" evidence="1">
    <location>
        <position position="1"/>
    </location>
</feature>
<sequence>IDSQGFARCPDCGTTINCGTGGIQNLNKRHQGGKSCREAKIKRDKEAKKMKDGSLLSFLKPKAIPVPSTVRDAAPVMIRASDHINPTLMSMASRHPPSSPSHVGAERGLPLPSLGIQQTGSGFIKRFEEIVKYLPENIPVGSGNDMLAAFNIEPASLNDPKINPDDLWEVVINGFLTEHLGWGEEVDMAELIHRGEQGMEGVLQFTKYFVEKRGVSANLFEGKLTHLLGASEAGLRCLFVVPERLRKTSTAMMSLLLYIDWCLIT</sequence>
<dbReference type="EMBL" id="KN838719">
    <property type="protein sequence ID" value="KIJ96484.1"/>
    <property type="molecule type" value="Genomic_DNA"/>
</dbReference>
<evidence type="ECO:0000313" key="1">
    <source>
        <dbReference type="EMBL" id="KIJ96484.1"/>
    </source>
</evidence>
<accession>A0A0C9WKM7</accession>
<reference evidence="2" key="2">
    <citation type="submission" date="2015-01" db="EMBL/GenBank/DDBJ databases">
        <title>Evolutionary Origins and Diversification of the Mycorrhizal Mutualists.</title>
        <authorList>
            <consortium name="DOE Joint Genome Institute"/>
            <consortium name="Mycorrhizal Genomics Consortium"/>
            <person name="Kohler A."/>
            <person name="Kuo A."/>
            <person name="Nagy L.G."/>
            <person name="Floudas D."/>
            <person name="Copeland A."/>
            <person name="Barry K.W."/>
            <person name="Cichocki N."/>
            <person name="Veneault-Fourrey C."/>
            <person name="LaButti K."/>
            <person name="Lindquist E.A."/>
            <person name="Lipzen A."/>
            <person name="Lundell T."/>
            <person name="Morin E."/>
            <person name="Murat C."/>
            <person name="Riley R."/>
            <person name="Ohm R."/>
            <person name="Sun H."/>
            <person name="Tunlid A."/>
            <person name="Henrissat B."/>
            <person name="Grigoriev I.V."/>
            <person name="Hibbett D.S."/>
            <person name="Martin F."/>
        </authorList>
    </citation>
    <scope>NUCLEOTIDE SEQUENCE [LARGE SCALE GENOMIC DNA]</scope>
    <source>
        <strain evidence="2">LaAM-08-1</strain>
    </source>
</reference>
<dbReference type="HOGENOM" id="CLU_1120321_0_0_1"/>
<protein>
    <submittedName>
        <fullName evidence="1">Uncharacterized protein</fullName>
    </submittedName>
</protein>
<name>A0A0C9WKM7_9AGAR</name>
<dbReference type="AlphaFoldDB" id="A0A0C9WKM7"/>
<gene>
    <name evidence="1" type="ORF">K443DRAFT_107148</name>
</gene>
<dbReference type="OrthoDB" id="3057023at2759"/>
<organism evidence="1 2">
    <name type="scientific">Laccaria amethystina LaAM-08-1</name>
    <dbReference type="NCBI Taxonomy" id="1095629"/>
    <lineage>
        <taxon>Eukaryota</taxon>
        <taxon>Fungi</taxon>
        <taxon>Dikarya</taxon>
        <taxon>Basidiomycota</taxon>
        <taxon>Agaricomycotina</taxon>
        <taxon>Agaricomycetes</taxon>
        <taxon>Agaricomycetidae</taxon>
        <taxon>Agaricales</taxon>
        <taxon>Agaricineae</taxon>
        <taxon>Hydnangiaceae</taxon>
        <taxon>Laccaria</taxon>
    </lineage>
</organism>
<keyword evidence="2" id="KW-1185">Reference proteome</keyword>
<dbReference type="Proteomes" id="UP000054477">
    <property type="component" value="Unassembled WGS sequence"/>
</dbReference>
<reference evidence="1 2" key="1">
    <citation type="submission" date="2014-04" db="EMBL/GenBank/DDBJ databases">
        <authorList>
            <consortium name="DOE Joint Genome Institute"/>
            <person name="Kuo A."/>
            <person name="Kohler A."/>
            <person name="Nagy L.G."/>
            <person name="Floudas D."/>
            <person name="Copeland A."/>
            <person name="Barry K.W."/>
            <person name="Cichocki N."/>
            <person name="Veneault-Fourrey C."/>
            <person name="LaButti K."/>
            <person name="Lindquist E.A."/>
            <person name="Lipzen A."/>
            <person name="Lundell T."/>
            <person name="Morin E."/>
            <person name="Murat C."/>
            <person name="Sun H."/>
            <person name="Tunlid A."/>
            <person name="Henrissat B."/>
            <person name="Grigoriev I.V."/>
            <person name="Hibbett D.S."/>
            <person name="Martin F."/>
            <person name="Nordberg H.P."/>
            <person name="Cantor M.N."/>
            <person name="Hua S.X."/>
        </authorList>
    </citation>
    <scope>NUCLEOTIDE SEQUENCE [LARGE SCALE GENOMIC DNA]</scope>
    <source>
        <strain evidence="1 2">LaAM-08-1</strain>
    </source>
</reference>